<dbReference type="eggNOG" id="ENOG5030V6F">
    <property type="taxonomic scope" value="Bacteria"/>
</dbReference>
<name>D2MN88_9FIRM</name>
<dbReference type="Proteomes" id="UP000005017">
    <property type="component" value="Unassembled WGS sequence"/>
</dbReference>
<dbReference type="OrthoDB" id="362007at2"/>
<dbReference type="AlphaFoldDB" id="D2MN88"/>
<reference evidence="2" key="1">
    <citation type="submission" date="2009-12" db="EMBL/GenBank/DDBJ databases">
        <title>Sequence of Clostridiales genomosp. BVAB3 str. UPII9-5.</title>
        <authorList>
            <person name="Madupu R."/>
            <person name="Durkin A.S."/>
            <person name="Torralba M."/>
            <person name="Methe B."/>
            <person name="Sutton G.G."/>
            <person name="Strausberg R.L."/>
            <person name="Nelson K.E."/>
        </authorList>
    </citation>
    <scope>NUCLEOTIDE SEQUENCE [LARGE SCALE GENOMIC DNA]</scope>
    <source>
        <strain evidence="2">W1219</strain>
    </source>
</reference>
<dbReference type="EMBL" id="ADFR01000003">
    <property type="protein sequence ID" value="EFC05910.1"/>
    <property type="molecule type" value="Genomic_DNA"/>
</dbReference>
<protein>
    <submittedName>
        <fullName evidence="1">Uncharacterized protein</fullName>
    </submittedName>
</protein>
<gene>
    <name evidence="1" type="ORF">HMPREF9013_0109</name>
</gene>
<sequence length="139" mass="16347">MEWIQDRNNRIPFSLHDSRIKKITIQNNTLTLKLDKVFQYTKDKETIYSGDLIFNDSDLDECSVFILDRIVYEGDFSGKAISLKEYMNQFSNLEFEILTEGYFGYSTTYTGWIWEEGKNPVSGMMYIRNTGDIIYCLEP</sequence>
<proteinExistence type="predicted"/>
<dbReference type="STRING" id="679192.HMPREF9013_0109"/>
<organism evidence="1 2">
    <name type="scientific">Bulleidia extructa W1219</name>
    <dbReference type="NCBI Taxonomy" id="679192"/>
    <lineage>
        <taxon>Bacteria</taxon>
        <taxon>Bacillati</taxon>
        <taxon>Bacillota</taxon>
        <taxon>Erysipelotrichia</taxon>
        <taxon>Erysipelotrichales</taxon>
        <taxon>Erysipelotrichaceae</taxon>
        <taxon>Bulleidia</taxon>
    </lineage>
</organism>
<keyword evidence="2" id="KW-1185">Reference proteome</keyword>
<evidence type="ECO:0000313" key="2">
    <source>
        <dbReference type="Proteomes" id="UP000005017"/>
    </source>
</evidence>
<comment type="caution">
    <text evidence="1">The sequence shown here is derived from an EMBL/GenBank/DDBJ whole genome shotgun (WGS) entry which is preliminary data.</text>
</comment>
<evidence type="ECO:0000313" key="1">
    <source>
        <dbReference type="EMBL" id="EFC05910.1"/>
    </source>
</evidence>
<accession>D2MN88</accession>